<dbReference type="PANTHER" id="PTHR35936">
    <property type="entry name" value="MEMBRANE-BOUND LYTIC MUREIN TRANSGLYCOSYLASE F"/>
    <property type="match status" value="1"/>
</dbReference>
<dbReference type="SUPFAM" id="SSF53850">
    <property type="entry name" value="Periplasmic binding protein-like II"/>
    <property type="match status" value="1"/>
</dbReference>
<feature type="domain" description="Solute-binding protein family 3/N-terminal" evidence="6">
    <location>
        <begin position="41"/>
        <end position="257"/>
    </location>
</feature>
<dbReference type="PROSITE" id="PS01039">
    <property type="entry name" value="SBP_BACTERIAL_3"/>
    <property type="match status" value="1"/>
</dbReference>
<sequence>MKKTLLVLLTVLVSVMLGACSSKESGSEAKSTLEKIKAEDEIVVAMGGRYPPFNYMNKENELDGFDVDITKELAKRLGVEEKIVSTEWDSIIAGLNGGKFDIILGSMAITDERQKKVDFVHYYTSGAAVILPEGSDIKSADELKGRTVGVGLGTTYEEKARELGADVKTYSSSTDAFTDMMNGRVDAVISDKLLSTFAIQEKGYPFHTLDKLLYEEKMGIAVRKDDKELKEEIQKIMDNMMEDGTYAKISEKTFGEDIR</sequence>
<dbReference type="EMBL" id="SWLG01000003">
    <property type="protein sequence ID" value="TLS38401.1"/>
    <property type="molecule type" value="Genomic_DNA"/>
</dbReference>
<name>A0A5R9F5S7_9BACL</name>
<feature type="chain" id="PRO_5038490817" evidence="5">
    <location>
        <begin position="20"/>
        <end position="259"/>
    </location>
</feature>
<gene>
    <name evidence="7" type="ORF">FCL54_04460</name>
</gene>
<proteinExistence type="inferred from homology"/>
<protein>
    <submittedName>
        <fullName evidence="7">Transporter substrate-binding domain-containing protein</fullName>
    </submittedName>
</protein>
<comment type="subcellular location">
    <subcellularLocation>
        <location evidence="1">Cell envelope</location>
    </subcellularLocation>
</comment>
<dbReference type="GO" id="GO:0030313">
    <property type="term" value="C:cell envelope"/>
    <property type="evidence" value="ECO:0007669"/>
    <property type="project" value="UniProtKB-SubCell"/>
</dbReference>
<dbReference type="Proteomes" id="UP000308230">
    <property type="component" value="Unassembled WGS sequence"/>
</dbReference>
<keyword evidence="8" id="KW-1185">Reference proteome</keyword>
<keyword evidence="3 5" id="KW-0732">Signal</keyword>
<evidence type="ECO:0000313" key="8">
    <source>
        <dbReference type="Proteomes" id="UP000308230"/>
    </source>
</evidence>
<comment type="caution">
    <text evidence="7">The sequence shown here is derived from an EMBL/GenBank/DDBJ whole genome shotgun (WGS) entry which is preliminary data.</text>
</comment>
<dbReference type="PANTHER" id="PTHR35936:SF19">
    <property type="entry name" value="AMINO-ACID-BINDING PROTEIN YXEM-RELATED"/>
    <property type="match status" value="1"/>
</dbReference>
<organism evidence="7 8">
    <name type="scientific">Exobacillus caeni</name>
    <dbReference type="NCBI Taxonomy" id="2574798"/>
    <lineage>
        <taxon>Bacteria</taxon>
        <taxon>Bacillati</taxon>
        <taxon>Bacillota</taxon>
        <taxon>Bacilli</taxon>
        <taxon>Bacillales</taxon>
        <taxon>Guptibacillaceae</taxon>
        <taxon>Exobacillus</taxon>
    </lineage>
</organism>
<dbReference type="Pfam" id="PF00497">
    <property type="entry name" value="SBP_bac_3"/>
    <property type="match status" value="1"/>
</dbReference>
<reference evidence="7 8" key="1">
    <citation type="submission" date="2019-04" db="EMBL/GenBank/DDBJ databases">
        <title>Bacillus caeni sp. nov., a bacterium isolated from mangrove sediment.</title>
        <authorList>
            <person name="Huang H."/>
            <person name="Mo K."/>
            <person name="Hu Y."/>
        </authorList>
    </citation>
    <scope>NUCLEOTIDE SEQUENCE [LARGE SCALE GENOMIC DNA]</scope>
    <source>
        <strain evidence="7 8">HB172195</strain>
    </source>
</reference>
<evidence type="ECO:0000256" key="1">
    <source>
        <dbReference type="ARBA" id="ARBA00004196"/>
    </source>
</evidence>
<dbReference type="OrthoDB" id="9774451at2"/>
<dbReference type="InterPro" id="IPR018313">
    <property type="entry name" value="SBP_3_CS"/>
</dbReference>
<evidence type="ECO:0000313" key="7">
    <source>
        <dbReference type="EMBL" id="TLS38401.1"/>
    </source>
</evidence>
<dbReference type="RefSeq" id="WP_138123646.1">
    <property type="nucleotide sequence ID" value="NZ_SWLG01000003.1"/>
</dbReference>
<dbReference type="InterPro" id="IPR001638">
    <property type="entry name" value="Solute-binding_3/MltF_N"/>
</dbReference>
<dbReference type="AlphaFoldDB" id="A0A5R9F5S7"/>
<evidence type="ECO:0000256" key="2">
    <source>
        <dbReference type="ARBA" id="ARBA00010333"/>
    </source>
</evidence>
<evidence type="ECO:0000256" key="3">
    <source>
        <dbReference type="ARBA" id="ARBA00022729"/>
    </source>
</evidence>
<dbReference type="PROSITE" id="PS51257">
    <property type="entry name" value="PROKAR_LIPOPROTEIN"/>
    <property type="match status" value="1"/>
</dbReference>
<feature type="signal peptide" evidence="5">
    <location>
        <begin position="1"/>
        <end position="19"/>
    </location>
</feature>
<comment type="similarity">
    <text evidence="2 4">Belongs to the bacterial solute-binding protein 3 family.</text>
</comment>
<evidence type="ECO:0000256" key="4">
    <source>
        <dbReference type="RuleBase" id="RU003744"/>
    </source>
</evidence>
<accession>A0A5R9F5S7</accession>
<dbReference type="Gene3D" id="3.40.190.10">
    <property type="entry name" value="Periplasmic binding protein-like II"/>
    <property type="match status" value="2"/>
</dbReference>
<evidence type="ECO:0000259" key="6">
    <source>
        <dbReference type="SMART" id="SM00062"/>
    </source>
</evidence>
<dbReference type="SMART" id="SM00062">
    <property type="entry name" value="PBPb"/>
    <property type="match status" value="1"/>
</dbReference>
<evidence type="ECO:0000256" key="5">
    <source>
        <dbReference type="SAM" id="SignalP"/>
    </source>
</evidence>